<dbReference type="PANTHER" id="PTHR31014">
    <property type="entry name" value="MITOCHONDRIAL TRANSLATION SYSTEM COMPONENT PET127-RELATED"/>
    <property type="match status" value="1"/>
</dbReference>
<dbReference type="GO" id="GO:0000964">
    <property type="term" value="P:mitochondrial RNA 5'-end processing"/>
    <property type="evidence" value="ECO:0007669"/>
    <property type="project" value="TreeGrafter"/>
</dbReference>
<reference evidence="2" key="2">
    <citation type="submission" date="2023-06" db="EMBL/GenBank/DDBJ databases">
        <authorList>
            <consortium name="Lawrence Berkeley National Laboratory"/>
            <person name="Mondo S.J."/>
            <person name="Hensen N."/>
            <person name="Bonometti L."/>
            <person name="Westerberg I."/>
            <person name="Brannstrom I.O."/>
            <person name="Guillou S."/>
            <person name="Cros-Aarteil S."/>
            <person name="Calhoun S."/>
            <person name="Haridas S."/>
            <person name="Kuo A."/>
            <person name="Pangilinan J."/>
            <person name="Riley R."/>
            <person name="Labutti K."/>
            <person name="Andreopoulos B."/>
            <person name="Lipzen A."/>
            <person name="Chen C."/>
            <person name="Yanf M."/>
            <person name="Daum C."/>
            <person name="Ng V."/>
            <person name="Clum A."/>
            <person name="Steindorff A."/>
            <person name="Ohm R."/>
            <person name="Martin F."/>
            <person name="Silar P."/>
            <person name="Natvig D."/>
            <person name="Lalanne C."/>
            <person name="Gautier V."/>
            <person name="Ament-Velasquez S.L."/>
            <person name="Kruys A."/>
            <person name="Hutchinson M.I."/>
            <person name="Powell A.J."/>
            <person name="Barry K."/>
            <person name="Miller A.N."/>
            <person name="Grigoriev I.V."/>
            <person name="Debuchy R."/>
            <person name="Gladieux P."/>
            <person name="Thoren M.H."/>
            <person name="Johannesson H."/>
        </authorList>
    </citation>
    <scope>NUCLEOTIDE SEQUENCE</scope>
    <source>
        <strain evidence="2">CBS 333.67</strain>
    </source>
</reference>
<feature type="compositionally biased region" description="Basic and acidic residues" evidence="1">
    <location>
        <begin position="197"/>
        <end position="207"/>
    </location>
</feature>
<name>A0AAJ0H011_9PEZI</name>
<dbReference type="AlphaFoldDB" id="A0AAJ0H011"/>
<feature type="compositionally biased region" description="Basic and acidic residues" evidence="1">
    <location>
        <begin position="224"/>
        <end position="244"/>
    </location>
</feature>
<feature type="compositionally biased region" description="Low complexity" evidence="1">
    <location>
        <begin position="969"/>
        <end position="988"/>
    </location>
</feature>
<reference evidence="2" key="1">
    <citation type="journal article" date="2023" name="Mol. Phylogenet. Evol.">
        <title>Genome-scale phylogeny and comparative genomics of the fungal order Sordariales.</title>
        <authorList>
            <person name="Hensen N."/>
            <person name="Bonometti L."/>
            <person name="Westerberg I."/>
            <person name="Brannstrom I.O."/>
            <person name="Guillou S."/>
            <person name="Cros-Aarteil S."/>
            <person name="Calhoun S."/>
            <person name="Haridas S."/>
            <person name="Kuo A."/>
            <person name="Mondo S."/>
            <person name="Pangilinan J."/>
            <person name="Riley R."/>
            <person name="LaButti K."/>
            <person name="Andreopoulos B."/>
            <person name="Lipzen A."/>
            <person name="Chen C."/>
            <person name="Yan M."/>
            <person name="Daum C."/>
            <person name="Ng V."/>
            <person name="Clum A."/>
            <person name="Steindorff A."/>
            <person name="Ohm R.A."/>
            <person name="Martin F."/>
            <person name="Silar P."/>
            <person name="Natvig D.O."/>
            <person name="Lalanne C."/>
            <person name="Gautier V."/>
            <person name="Ament-Velasquez S.L."/>
            <person name="Kruys A."/>
            <person name="Hutchinson M.I."/>
            <person name="Powell A.J."/>
            <person name="Barry K."/>
            <person name="Miller A.N."/>
            <person name="Grigoriev I.V."/>
            <person name="Debuchy R."/>
            <person name="Gladieux P."/>
            <person name="Hiltunen Thoren M."/>
            <person name="Johannesson H."/>
        </authorList>
    </citation>
    <scope>NUCLEOTIDE SEQUENCE</scope>
    <source>
        <strain evidence="2">CBS 333.67</strain>
    </source>
</reference>
<dbReference type="PANTHER" id="PTHR31014:SF0">
    <property type="entry name" value="MITOCHONDRIAL TRANSLATION SYSTEM COMPONENT PET127-RELATED"/>
    <property type="match status" value="1"/>
</dbReference>
<feature type="compositionally biased region" description="Basic residues" evidence="1">
    <location>
        <begin position="97"/>
        <end position="110"/>
    </location>
</feature>
<gene>
    <name evidence="2" type="ORF">B0T15DRAFT_525653</name>
</gene>
<feature type="compositionally biased region" description="Basic and acidic residues" evidence="1">
    <location>
        <begin position="143"/>
        <end position="159"/>
    </location>
</feature>
<dbReference type="GO" id="GO:0005740">
    <property type="term" value="C:mitochondrial envelope"/>
    <property type="evidence" value="ECO:0007669"/>
    <property type="project" value="TreeGrafter"/>
</dbReference>
<evidence type="ECO:0000313" key="2">
    <source>
        <dbReference type="EMBL" id="KAK3308905.1"/>
    </source>
</evidence>
<proteinExistence type="predicted"/>
<accession>A0AAJ0H011</accession>
<feature type="region of interest" description="Disordered" evidence="1">
    <location>
        <begin position="873"/>
        <end position="892"/>
    </location>
</feature>
<feature type="compositionally biased region" description="Basic and acidic residues" evidence="1">
    <location>
        <begin position="51"/>
        <end position="75"/>
    </location>
</feature>
<feature type="compositionally biased region" description="Basic and acidic residues" evidence="1">
    <location>
        <begin position="174"/>
        <end position="185"/>
    </location>
</feature>
<keyword evidence="3" id="KW-1185">Reference proteome</keyword>
<protein>
    <submittedName>
        <fullName evidence="2">Mitochondrial protein Pet127-domain-containing protein</fullName>
    </submittedName>
</protein>
<feature type="region of interest" description="Disordered" evidence="1">
    <location>
        <begin position="48"/>
        <end position="185"/>
    </location>
</feature>
<sequence length="1162" mass="130590">MLQLSRAGRSALTSRFICTSCRALLARGAPRLPGAVARLCAARHYYSTEQPKQEQKTGESDTKPKGKRGEKSEKKPRSKPNKSAASEQTQKDPSQSVKKRTARGRLRRAKANTPSPEPHLWRKTLSILMDIQADQKASLRSKANHDSEELQEADQKSGSEKAGSGKAKRRASSKKTDEKSLGDTKLLEDTLAALKEVLHQELEETAPRPDPASGKKRPVSPASKAKEEKGKRASTDSAADEKPAEKLVEKLAGKPAKAKPSPLSLPSKPLGALVPSSKKARRNFTIGRIDVSKIELAPVEKPQPPVPRLAYGLDRVLFNPGVYHLQDPRSRVFNFDPYLARIMPIEQFDYNALKRYITSSKDNTLIGTAAGHGKKYTGSTSSMTSTLSHFHYLLSAWRPINPAMMSRSFEVDSHSFTRIMRAPAATFLHWKDGTYAIDADKEFDTANVLSMLGKSMEKFFTLPKEEFEKYRRSNSDQLTEEERNGPESYHYTTLGDFMMRSQLDAYDPRLPGTGMFDLKTRAVISIRMDARDVMKGVGYEIRDRFGQWESYEREYYDMIRSAFLKYSLQVRMGRMDGIFVAYHNTRRVFGFQYIPLQEMDLSIHGQADTTLGDREFKLSVYLLNKVLDKVTAKYPGRSLRLHLETRGDDTPFMYIFAKPVTPVEIDQIQGATQAKIEEFERHMMGIAREKDRALEEDEDGEEGVDEFDDEDVDDTEGEDLTSLAVWEDVMDKVEDELEDEEHGVTFVREAIEDALQESGLLRMTAPDETQRYVDAFLEALTSNGQAAATRPESSDAVQGPTEKPSEAESPIEPSEGLSDTDRTPGNVPATTPDVKDTTEEAWDNAQPPATGDSPSEEPTLKDLIVKLAAQIRSIPSGKRSVGEQEIEDDVPTYTSKLRKIERLLSELTDLPQGEKETEEGEETGATERGSISIEPEEPTELAEHAKQGEEKVEHAAETGETPSTPLEGSTPAEPAAATSSSSAADESAVANGFVEEVHEDTELYGLILTVRNKVDGQYVERPDKLKRKQRWTVEYAFEEMKPDRARNLYKAVLNRRKKLLYPDDSGEGESDKWASMFQGRLKRYSMRGRSFRRREEKRMRERPVYIYGSDKPYTWDSVFDNGEENGVKPYTEWQPPSEEGEEEEGEASGHNDSETPEKREEQ</sequence>
<comment type="caution">
    <text evidence="2">The sequence shown here is derived from an EMBL/GenBank/DDBJ whole genome shotgun (WGS) entry which is preliminary data.</text>
</comment>
<feature type="compositionally biased region" description="Polar residues" evidence="1">
    <location>
        <begin position="81"/>
        <end position="96"/>
    </location>
</feature>
<feature type="region of interest" description="Disordered" evidence="1">
    <location>
        <begin position="784"/>
        <end position="861"/>
    </location>
</feature>
<evidence type="ECO:0000256" key="1">
    <source>
        <dbReference type="SAM" id="MobiDB-lite"/>
    </source>
</evidence>
<dbReference type="Proteomes" id="UP001273166">
    <property type="component" value="Unassembled WGS sequence"/>
</dbReference>
<evidence type="ECO:0000313" key="3">
    <source>
        <dbReference type="Proteomes" id="UP001273166"/>
    </source>
</evidence>
<organism evidence="2 3">
    <name type="scientific">Chaetomium strumarium</name>
    <dbReference type="NCBI Taxonomy" id="1170767"/>
    <lineage>
        <taxon>Eukaryota</taxon>
        <taxon>Fungi</taxon>
        <taxon>Dikarya</taxon>
        <taxon>Ascomycota</taxon>
        <taxon>Pezizomycotina</taxon>
        <taxon>Sordariomycetes</taxon>
        <taxon>Sordariomycetidae</taxon>
        <taxon>Sordariales</taxon>
        <taxon>Chaetomiaceae</taxon>
        <taxon>Chaetomium</taxon>
    </lineage>
</organism>
<feature type="region of interest" description="Disordered" evidence="1">
    <location>
        <begin position="689"/>
        <end position="721"/>
    </location>
</feature>
<dbReference type="GeneID" id="87887691"/>
<feature type="region of interest" description="Disordered" evidence="1">
    <location>
        <begin position="1109"/>
        <end position="1162"/>
    </location>
</feature>
<feature type="region of interest" description="Disordered" evidence="1">
    <location>
        <begin position="197"/>
        <end position="244"/>
    </location>
</feature>
<dbReference type="EMBL" id="JAUDZG010000002">
    <property type="protein sequence ID" value="KAK3308905.1"/>
    <property type="molecule type" value="Genomic_DNA"/>
</dbReference>
<feature type="compositionally biased region" description="Acidic residues" evidence="1">
    <location>
        <begin position="694"/>
        <end position="719"/>
    </location>
</feature>
<feature type="compositionally biased region" description="Basic and acidic residues" evidence="1">
    <location>
        <begin position="941"/>
        <end position="957"/>
    </location>
</feature>
<feature type="region of interest" description="Disordered" evidence="1">
    <location>
        <begin position="904"/>
        <end position="992"/>
    </location>
</feature>
<feature type="compositionally biased region" description="Basic and acidic residues" evidence="1">
    <location>
        <begin position="1147"/>
        <end position="1162"/>
    </location>
</feature>
<dbReference type="InterPro" id="IPR013943">
    <property type="entry name" value="Pet127"/>
</dbReference>
<dbReference type="RefSeq" id="XP_062724685.1">
    <property type="nucleotide sequence ID" value="XM_062868862.1"/>
</dbReference>
<dbReference type="Pfam" id="PF08634">
    <property type="entry name" value="Pet127"/>
    <property type="match status" value="1"/>
</dbReference>